<evidence type="ECO:0000256" key="1">
    <source>
        <dbReference type="ARBA" id="ARBA00005854"/>
    </source>
</evidence>
<sequence>MAATNPVITVLCPDDGARPAGLSSLESVAEIRCTTADSLSEDLRGARGLLLWDFFSRAVSEAWGSADQLEWIHVAAAGVDSLLFDELVDSEVVVTNAQGTFDRPIAEFVLAAVFSRAKDFPRSLRFQHQRHWEHRETQKVAGLTALVIGTGAIGREIARLLRAVGVEVFGAGRTARSGDADFGEVIASDQLAEHVGRADVVVNAAPLTPQTTGLIDADVLAVMAPDSHLINIGRGESVDETALVAALDDGPLGFASLDVFEVEPLPQDSPLWGREDVLISAHMSGDVVGWRDALAEQFLDNARRFAAGETLRNVVDKRKGYVPRH</sequence>
<comment type="caution">
    <text evidence="7">The sequence shown here is derived from an EMBL/GenBank/DDBJ whole genome shotgun (WGS) entry which is preliminary data.</text>
</comment>
<dbReference type="InterPro" id="IPR006140">
    <property type="entry name" value="D-isomer_DH_NAD-bd"/>
</dbReference>
<evidence type="ECO:0000256" key="3">
    <source>
        <dbReference type="ARBA" id="ARBA00023027"/>
    </source>
</evidence>
<dbReference type="Pfam" id="PF02826">
    <property type="entry name" value="2-Hacid_dh_C"/>
    <property type="match status" value="1"/>
</dbReference>
<evidence type="ECO:0000256" key="2">
    <source>
        <dbReference type="ARBA" id="ARBA00023002"/>
    </source>
</evidence>
<gene>
    <name evidence="7" type="ORF">RIL96_02190</name>
</gene>
<dbReference type="CDD" id="cd05300">
    <property type="entry name" value="2-Hacid_dh_1"/>
    <property type="match status" value="1"/>
</dbReference>
<accession>A0ABU2DPD5</accession>
<protein>
    <submittedName>
        <fullName evidence="7">D-2-hydroxyacid dehydrogenase</fullName>
    </submittedName>
</protein>
<dbReference type="PANTHER" id="PTHR43333">
    <property type="entry name" value="2-HACID_DH_C DOMAIN-CONTAINING PROTEIN"/>
    <property type="match status" value="1"/>
</dbReference>
<dbReference type="InterPro" id="IPR006139">
    <property type="entry name" value="D-isomer_2_OHA_DH_cat_dom"/>
</dbReference>
<organism evidence="7 8">
    <name type="scientific">Nesterenkonia aerolata</name>
    <dbReference type="NCBI Taxonomy" id="3074079"/>
    <lineage>
        <taxon>Bacteria</taxon>
        <taxon>Bacillati</taxon>
        <taxon>Actinomycetota</taxon>
        <taxon>Actinomycetes</taxon>
        <taxon>Micrococcales</taxon>
        <taxon>Micrococcaceae</taxon>
        <taxon>Nesterenkonia</taxon>
    </lineage>
</organism>
<feature type="domain" description="D-isomer specific 2-hydroxyacid dehydrogenase NAD-binding" evidence="6">
    <location>
        <begin position="111"/>
        <end position="284"/>
    </location>
</feature>
<dbReference type="InterPro" id="IPR036291">
    <property type="entry name" value="NAD(P)-bd_dom_sf"/>
</dbReference>
<proteinExistence type="inferred from homology"/>
<evidence type="ECO:0000259" key="5">
    <source>
        <dbReference type="Pfam" id="PF00389"/>
    </source>
</evidence>
<evidence type="ECO:0000313" key="7">
    <source>
        <dbReference type="EMBL" id="MDR8018378.1"/>
    </source>
</evidence>
<keyword evidence="2 4" id="KW-0560">Oxidoreductase</keyword>
<dbReference type="PANTHER" id="PTHR43333:SF1">
    <property type="entry name" value="D-ISOMER SPECIFIC 2-HYDROXYACID DEHYDROGENASE NAD-BINDING DOMAIN-CONTAINING PROTEIN"/>
    <property type="match status" value="1"/>
</dbReference>
<reference evidence="7 8" key="1">
    <citation type="submission" date="2023-09" db="EMBL/GenBank/DDBJ databases">
        <title>Description of three actinobacteria isolated from air of manufacturing shop in a pharmaceutical factory.</title>
        <authorList>
            <person name="Zhang D.-F."/>
        </authorList>
    </citation>
    <scope>NUCLEOTIDE SEQUENCE [LARGE SCALE GENOMIC DNA]</scope>
    <source>
        <strain evidence="7 8">LY-0111</strain>
    </source>
</reference>
<dbReference type="SUPFAM" id="SSF52283">
    <property type="entry name" value="Formate/glycerate dehydrogenase catalytic domain-like"/>
    <property type="match status" value="1"/>
</dbReference>
<dbReference type="Gene3D" id="3.40.50.720">
    <property type="entry name" value="NAD(P)-binding Rossmann-like Domain"/>
    <property type="match status" value="2"/>
</dbReference>
<evidence type="ECO:0000259" key="6">
    <source>
        <dbReference type="Pfam" id="PF02826"/>
    </source>
</evidence>
<name>A0ABU2DPD5_9MICC</name>
<dbReference type="EMBL" id="JAVKGR010000001">
    <property type="protein sequence ID" value="MDR8018378.1"/>
    <property type="molecule type" value="Genomic_DNA"/>
</dbReference>
<evidence type="ECO:0000256" key="4">
    <source>
        <dbReference type="RuleBase" id="RU003719"/>
    </source>
</evidence>
<dbReference type="SUPFAM" id="SSF51735">
    <property type="entry name" value="NAD(P)-binding Rossmann-fold domains"/>
    <property type="match status" value="1"/>
</dbReference>
<dbReference type="Pfam" id="PF00389">
    <property type="entry name" value="2-Hacid_dh"/>
    <property type="match status" value="1"/>
</dbReference>
<feature type="domain" description="D-isomer specific 2-hydroxyacid dehydrogenase catalytic" evidence="5">
    <location>
        <begin position="22"/>
        <end position="315"/>
    </location>
</feature>
<dbReference type="RefSeq" id="WP_310547352.1">
    <property type="nucleotide sequence ID" value="NZ_JAVKGR010000001.1"/>
</dbReference>
<evidence type="ECO:0000313" key="8">
    <source>
        <dbReference type="Proteomes" id="UP001251870"/>
    </source>
</evidence>
<dbReference type="PRINTS" id="PR00411">
    <property type="entry name" value="PNDRDTASEI"/>
</dbReference>
<dbReference type="Proteomes" id="UP001251870">
    <property type="component" value="Unassembled WGS sequence"/>
</dbReference>
<keyword evidence="3" id="KW-0520">NAD</keyword>
<comment type="similarity">
    <text evidence="1 4">Belongs to the D-isomer specific 2-hydroxyacid dehydrogenase family.</text>
</comment>
<keyword evidence="8" id="KW-1185">Reference proteome</keyword>